<dbReference type="Pfam" id="PF01987">
    <property type="entry name" value="AIM24"/>
    <property type="match status" value="1"/>
</dbReference>
<accession>A0A928VSR7</accession>
<evidence type="ECO:0000313" key="4">
    <source>
        <dbReference type="Proteomes" id="UP000625316"/>
    </source>
</evidence>
<dbReference type="Gene3D" id="3.60.160.10">
    <property type="entry name" value="Mitochondrial biogenesis AIM24"/>
    <property type="match status" value="1"/>
</dbReference>
<proteinExistence type="predicted"/>
<feature type="domain" description="GYF" evidence="2">
    <location>
        <begin position="5"/>
        <end position="53"/>
    </location>
</feature>
<gene>
    <name evidence="3" type="ORF">IQ266_25350</name>
</gene>
<dbReference type="Pfam" id="PF14237">
    <property type="entry name" value="GYF_2"/>
    <property type="match status" value="1"/>
</dbReference>
<dbReference type="PANTHER" id="PTHR38074">
    <property type="entry name" value="ALTERED INHERITANCE OF MITOCHONDRIA PROTEIN 24, MITOCHONDRIAL"/>
    <property type="match status" value="1"/>
</dbReference>
<feature type="compositionally biased region" description="Low complexity" evidence="1">
    <location>
        <begin position="64"/>
        <end position="73"/>
    </location>
</feature>
<comment type="caution">
    <text evidence="3">The sequence shown here is derived from an EMBL/GenBank/DDBJ whole genome shotgun (WGS) entry which is preliminary data.</text>
</comment>
<dbReference type="InterPro" id="IPR025640">
    <property type="entry name" value="GYF_2"/>
</dbReference>
<dbReference type="RefSeq" id="WP_264327880.1">
    <property type="nucleotide sequence ID" value="NZ_JADEXQ010000147.1"/>
</dbReference>
<sequence length="321" mass="34726">MNVAWYYRHAEQEMGPVSPKDLVTAVNQGIIQPETPVRQAEGEWMSAGRVQGLFKQPSPKRKPSQAAAEPSQASNLTVIDAAERHNFKIEIIAHKKLLAGNNLANTTAIYYANEIGLQLKQIKITLKNSAARLEAGALQYLYGDIQISNKTGGVSGIGKAMLKSFVTNEATFRPRYEGTGEIYVNQSFGHYLIYDLDGEDIIADKGIYVCSEGSIEVGVAMQKNLSAGIAGGEGWFQTKVSGKGLCVFNFPVPPADIRCIELNNETLRVDGNFAIMRTGGVNFSVETATNSLVGTVTSGEGLLQTFRGKGKVWLAPTLGSY</sequence>
<dbReference type="PANTHER" id="PTHR38074:SF1">
    <property type="entry name" value="ALTERED INHERITANCE OF MITOCHONDRIA PROTEIN 24, MITOCHONDRIAL"/>
    <property type="match status" value="1"/>
</dbReference>
<protein>
    <submittedName>
        <fullName evidence="3">AIM24 family protein</fullName>
    </submittedName>
</protein>
<evidence type="ECO:0000313" key="3">
    <source>
        <dbReference type="EMBL" id="MBE9033068.1"/>
    </source>
</evidence>
<dbReference type="InterPro" id="IPR016031">
    <property type="entry name" value="Trp_RNA-bd_attenuator-like_dom"/>
</dbReference>
<organism evidence="3 4">
    <name type="scientific">Romeriopsis navalis LEGE 11480</name>
    <dbReference type="NCBI Taxonomy" id="2777977"/>
    <lineage>
        <taxon>Bacteria</taxon>
        <taxon>Bacillati</taxon>
        <taxon>Cyanobacteriota</taxon>
        <taxon>Cyanophyceae</taxon>
        <taxon>Leptolyngbyales</taxon>
        <taxon>Leptolyngbyaceae</taxon>
        <taxon>Romeriopsis</taxon>
        <taxon>Romeriopsis navalis</taxon>
    </lineage>
</organism>
<dbReference type="Proteomes" id="UP000625316">
    <property type="component" value="Unassembled WGS sequence"/>
</dbReference>
<reference evidence="3" key="1">
    <citation type="submission" date="2020-10" db="EMBL/GenBank/DDBJ databases">
        <authorList>
            <person name="Castelo-Branco R."/>
            <person name="Eusebio N."/>
            <person name="Adriana R."/>
            <person name="Vieira A."/>
            <person name="Brugerolle De Fraissinette N."/>
            <person name="Rezende De Castro R."/>
            <person name="Schneider M.P."/>
            <person name="Vasconcelos V."/>
            <person name="Leao P.N."/>
        </authorList>
    </citation>
    <scope>NUCLEOTIDE SEQUENCE</scope>
    <source>
        <strain evidence="3">LEGE 11480</strain>
    </source>
</reference>
<dbReference type="SUPFAM" id="SSF51219">
    <property type="entry name" value="TRAP-like"/>
    <property type="match status" value="1"/>
</dbReference>
<name>A0A928VSR7_9CYAN</name>
<evidence type="ECO:0000256" key="1">
    <source>
        <dbReference type="SAM" id="MobiDB-lite"/>
    </source>
</evidence>
<evidence type="ECO:0000259" key="2">
    <source>
        <dbReference type="Pfam" id="PF14237"/>
    </source>
</evidence>
<dbReference type="EMBL" id="JADEXQ010000147">
    <property type="protein sequence ID" value="MBE9033068.1"/>
    <property type="molecule type" value="Genomic_DNA"/>
</dbReference>
<keyword evidence="4" id="KW-1185">Reference proteome</keyword>
<dbReference type="AlphaFoldDB" id="A0A928VSR7"/>
<dbReference type="InterPro" id="IPR036983">
    <property type="entry name" value="AIM24_sf"/>
</dbReference>
<feature type="region of interest" description="Disordered" evidence="1">
    <location>
        <begin position="54"/>
        <end position="73"/>
    </location>
</feature>
<dbReference type="InterPro" id="IPR002838">
    <property type="entry name" value="AIM24"/>
</dbReference>